<dbReference type="PATRIC" id="fig|1178482.3.peg.2843"/>
<gene>
    <name evidence="1" type="ORF">BJB45_01115</name>
</gene>
<reference evidence="1 2" key="1">
    <citation type="submission" date="2013-08" db="EMBL/GenBank/DDBJ databases">
        <title>draft genome of Halomonas huanghegensis, strain BJGMM-B45T.</title>
        <authorList>
            <person name="Miao C."/>
            <person name="Wan Y."/>
            <person name="Jin W."/>
        </authorList>
    </citation>
    <scope>NUCLEOTIDE SEQUENCE [LARGE SCALE GENOMIC DNA]</scope>
    <source>
        <strain evidence="1 2">BJGMM-B45</strain>
    </source>
</reference>
<evidence type="ECO:0000313" key="2">
    <source>
        <dbReference type="Proteomes" id="UP000019113"/>
    </source>
</evidence>
<dbReference type="Proteomes" id="UP000019113">
    <property type="component" value="Unassembled WGS sequence"/>
</dbReference>
<dbReference type="OrthoDB" id="145933at2"/>
<organism evidence="1 2">
    <name type="scientific">Halomonas huangheensis</name>
    <dbReference type="NCBI Taxonomy" id="1178482"/>
    <lineage>
        <taxon>Bacteria</taxon>
        <taxon>Pseudomonadati</taxon>
        <taxon>Pseudomonadota</taxon>
        <taxon>Gammaproteobacteria</taxon>
        <taxon>Oceanospirillales</taxon>
        <taxon>Halomonadaceae</taxon>
        <taxon>Halomonas</taxon>
    </lineage>
</organism>
<protein>
    <recommendedName>
        <fullName evidence="3">DUF1611 domain-containing protein</fullName>
    </recommendedName>
</protein>
<comment type="caution">
    <text evidence="1">The sequence shown here is derived from an EMBL/GenBank/DDBJ whole genome shotgun (WGS) entry which is preliminary data.</text>
</comment>
<dbReference type="InterPro" id="IPR027417">
    <property type="entry name" value="P-loop_NTPase"/>
</dbReference>
<proteinExistence type="predicted"/>
<name>W1N2L7_9GAMM</name>
<evidence type="ECO:0008006" key="3">
    <source>
        <dbReference type="Google" id="ProtNLM"/>
    </source>
</evidence>
<dbReference type="eggNOG" id="COG0132">
    <property type="taxonomic scope" value="Bacteria"/>
</dbReference>
<evidence type="ECO:0000313" key="1">
    <source>
        <dbReference type="EMBL" id="ERL49748.1"/>
    </source>
</evidence>
<sequence>MTSMTPFPSDRSHAMAKWAFTTRRVRRQDVHGVAPLSSEAQSGDLLLCRIRAVNQHRRIQLASGRHSEGYPGDQVVLCLGDRYAPDQFMGRAAIAADSMDLLAGGGVAGLVEAAHRRMSRPTELEPLGLLTDRQGQVINIASYALPTMTAPSDITVLGVFGASMNGGKTTAAVSLAHGLQAAGLRVAGIKATGTGAFGDYNAFADASIAVSDFTDAGMASTYRMPLERIEKGFATLVGHAAREGAQVAVVEIADGVLQQETAAILNGSSIVQRLDGMLFAAPDALSAVGGINVLAQSGHRPFALSGMLSLSALGAREAESATGLPVLTREQLWAPETIMPLVQGYLRKSSAVTGTAAA</sequence>
<dbReference type="Gene3D" id="3.40.50.300">
    <property type="entry name" value="P-loop containing nucleotide triphosphate hydrolases"/>
    <property type="match status" value="1"/>
</dbReference>
<dbReference type="AlphaFoldDB" id="W1N2L7"/>
<keyword evidence="2" id="KW-1185">Reference proteome</keyword>
<dbReference type="RefSeq" id="WP_021819793.1">
    <property type="nucleotide sequence ID" value="NZ_AVBC01000039.1"/>
</dbReference>
<dbReference type="STRING" id="1178482.AR456_02670"/>
<dbReference type="KEGG" id="hhu:AR456_02670"/>
<accession>W1N2L7</accession>
<dbReference type="EMBL" id="AVBC01000039">
    <property type="protein sequence ID" value="ERL49748.1"/>
    <property type="molecule type" value="Genomic_DNA"/>
</dbReference>